<proteinExistence type="predicted"/>
<reference evidence="2 3" key="1">
    <citation type="submission" date="2019-05" db="EMBL/GenBank/DDBJ databases">
        <title>Another draft genome of Portunus trituberculatus and its Hox gene families provides insights of decapod evolution.</title>
        <authorList>
            <person name="Jeong J.-H."/>
            <person name="Song I."/>
            <person name="Kim S."/>
            <person name="Choi T."/>
            <person name="Kim D."/>
            <person name="Ryu S."/>
            <person name="Kim W."/>
        </authorList>
    </citation>
    <scope>NUCLEOTIDE SEQUENCE [LARGE SCALE GENOMIC DNA]</scope>
    <source>
        <tissue evidence="2">Muscle</tissue>
    </source>
</reference>
<sequence>MKQMVTEGMPRGTQTPRGLTQREEEDELSGVGGGDRGICGGPEGESPCACKADVIRMLCTISRLVQPLPLTISLQEIVRGTHEGYRDAVALPLTPLLITKTAVSGAGD</sequence>
<keyword evidence="3" id="KW-1185">Reference proteome</keyword>
<organism evidence="2 3">
    <name type="scientific">Portunus trituberculatus</name>
    <name type="common">Swimming crab</name>
    <name type="synonym">Neptunus trituberculatus</name>
    <dbReference type="NCBI Taxonomy" id="210409"/>
    <lineage>
        <taxon>Eukaryota</taxon>
        <taxon>Metazoa</taxon>
        <taxon>Ecdysozoa</taxon>
        <taxon>Arthropoda</taxon>
        <taxon>Crustacea</taxon>
        <taxon>Multicrustacea</taxon>
        <taxon>Malacostraca</taxon>
        <taxon>Eumalacostraca</taxon>
        <taxon>Eucarida</taxon>
        <taxon>Decapoda</taxon>
        <taxon>Pleocyemata</taxon>
        <taxon>Brachyura</taxon>
        <taxon>Eubrachyura</taxon>
        <taxon>Portunoidea</taxon>
        <taxon>Portunidae</taxon>
        <taxon>Portuninae</taxon>
        <taxon>Portunus</taxon>
    </lineage>
</organism>
<dbReference type="EMBL" id="VSRR010114786">
    <property type="protein sequence ID" value="MPC98600.1"/>
    <property type="molecule type" value="Genomic_DNA"/>
</dbReference>
<gene>
    <name evidence="2" type="ORF">E2C01_093974</name>
</gene>
<evidence type="ECO:0000256" key="1">
    <source>
        <dbReference type="SAM" id="MobiDB-lite"/>
    </source>
</evidence>
<name>A0A5B7JP72_PORTR</name>
<evidence type="ECO:0000313" key="2">
    <source>
        <dbReference type="EMBL" id="MPC98600.1"/>
    </source>
</evidence>
<dbReference type="Proteomes" id="UP000324222">
    <property type="component" value="Unassembled WGS sequence"/>
</dbReference>
<comment type="caution">
    <text evidence="2">The sequence shown here is derived from an EMBL/GenBank/DDBJ whole genome shotgun (WGS) entry which is preliminary data.</text>
</comment>
<accession>A0A5B7JP72</accession>
<evidence type="ECO:0000313" key="3">
    <source>
        <dbReference type="Proteomes" id="UP000324222"/>
    </source>
</evidence>
<dbReference type="AlphaFoldDB" id="A0A5B7JP72"/>
<feature type="region of interest" description="Disordered" evidence="1">
    <location>
        <begin position="1"/>
        <end position="38"/>
    </location>
</feature>
<protein>
    <submittedName>
        <fullName evidence="2">Uncharacterized protein</fullName>
    </submittedName>
</protein>